<dbReference type="OrthoDB" id="1522210at2"/>
<feature type="chain" id="PRO_5012921077" description="Secretion system C-terminal sorting domain-containing protein" evidence="1">
    <location>
        <begin position="26"/>
        <end position="866"/>
    </location>
</feature>
<accession>A0A259TUS4</accession>
<name>A0A259TUS4_9BACT</name>
<keyword evidence="4" id="KW-1185">Reference proteome</keyword>
<feature type="signal peptide" evidence="1">
    <location>
        <begin position="1"/>
        <end position="25"/>
    </location>
</feature>
<gene>
    <name evidence="3" type="ORF">BSZ36_17940</name>
</gene>
<dbReference type="Proteomes" id="UP000216446">
    <property type="component" value="Unassembled WGS sequence"/>
</dbReference>
<sequence>MRNLYSYAFGTIVMMALGLTQTANAQFTTCPASPAECVVEWDGDGDFLPDINALRNTVANDTDRPEDRVYVLRRGGLYYNEDRIVNDGFDLRLDGQTADQARPEDNVCGASGTEDCGPATLQRFVRDDGTVDAVMIESSNGGGHEFSNLWIMGQDNTGITANYEPIVVNSSGAMLSYDGVIFDRNDWHHLGVKGADNIVLMQNSSFRNLTENTQRYGGRGIRFEAGADSVVFENNTFFNITSFPFQSEAAPIRSFTFNHNTLVNFGLAFNAGGIWIRSFVSNNIMVNPFWQGESADLYNEPNRADPFSGVFGVAALPPRFGFEENRRIALVNNAHWRSPELENYYTTFDPVVRAQPLVNDSTQSFFNLYPGMVRQGNINVSPNLAVAPLTNEVYTTMQSFIESVTNAGPTPFAILDWDPGRLDNPLAINWPLPEDFSYTTPALLTAGTDGLPLGDLNWFPAAKATYLANRTQYLTDIVDLTGPPPENEIDGLIVQAEAGTIGDNAAVNSVEGFTSIFVTSGGFIEHTFTVPTDGTYGLNINTDLRGSDPRGERFLLDGLNLENDDNAGELFFCTSAWTGGTCDHPIATADGFTVYELRNDHLINDAVDGLVLTAGTHTLRIEPVWGYQAFAEIEVVDAGGTVVDTMTPPEAITEGVEEVCEDDTQYCPQGFKSVNLDMDGSVTLAYPIIEGGQSVTVVFFYESESGASGELLIDGASAANLTFTPSPEGSRGTVTASRINITPGTHTFTLSTTTGDIDLDYVQFAVFANPNSTGLEPLPEGWSLGNSFPNPASGAASIQFQLGESADVQLAVFDVLGRKVATLVDGPMSAGPHQLRVNTAELASGTYVYRLTTPVGVQTRRMTVVR</sequence>
<dbReference type="Gene3D" id="2.60.120.260">
    <property type="entry name" value="Galactose-binding domain-like"/>
    <property type="match status" value="2"/>
</dbReference>
<comment type="caution">
    <text evidence="3">The sequence shown here is derived from an EMBL/GenBank/DDBJ whole genome shotgun (WGS) entry which is preliminary data.</text>
</comment>
<protein>
    <recommendedName>
        <fullName evidence="2">Secretion system C-terminal sorting domain-containing protein</fullName>
    </recommendedName>
</protein>
<evidence type="ECO:0000256" key="1">
    <source>
        <dbReference type="SAM" id="SignalP"/>
    </source>
</evidence>
<evidence type="ECO:0000313" key="3">
    <source>
        <dbReference type="EMBL" id="OZC01324.1"/>
    </source>
</evidence>
<dbReference type="InterPro" id="IPR026444">
    <property type="entry name" value="Secre_tail"/>
</dbReference>
<dbReference type="AlphaFoldDB" id="A0A259TUS4"/>
<dbReference type="SUPFAM" id="SSF51126">
    <property type="entry name" value="Pectin lyase-like"/>
    <property type="match status" value="1"/>
</dbReference>
<dbReference type="Pfam" id="PF18962">
    <property type="entry name" value="Por_Secre_tail"/>
    <property type="match status" value="1"/>
</dbReference>
<proteinExistence type="predicted"/>
<feature type="domain" description="Secretion system C-terminal sorting" evidence="2">
    <location>
        <begin position="788"/>
        <end position="861"/>
    </location>
</feature>
<dbReference type="InterPro" id="IPR011050">
    <property type="entry name" value="Pectin_lyase_fold/virulence"/>
</dbReference>
<evidence type="ECO:0000313" key="4">
    <source>
        <dbReference type="Proteomes" id="UP000216446"/>
    </source>
</evidence>
<dbReference type="NCBIfam" id="TIGR04183">
    <property type="entry name" value="Por_Secre_tail"/>
    <property type="match status" value="1"/>
</dbReference>
<reference evidence="3 4" key="1">
    <citation type="submission" date="2016-11" db="EMBL/GenBank/DDBJ databases">
        <title>Study of marine rhodopsin-containing bacteria.</title>
        <authorList>
            <person name="Yoshizawa S."/>
            <person name="Kumagai Y."/>
            <person name="Kogure K."/>
        </authorList>
    </citation>
    <scope>NUCLEOTIDE SEQUENCE [LARGE SCALE GENOMIC DNA]</scope>
    <source>
        <strain evidence="3 4">SG-29</strain>
    </source>
</reference>
<organism evidence="3 4">
    <name type="scientific">Rubricoccus marinus</name>
    <dbReference type="NCBI Taxonomy" id="716817"/>
    <lineage>
        <taxon>Bacteria</taxon>
        <taxon>Pseudomonadati</taxon>
        <taxon>Rhodothermota</taxon>
        <taxon>Rhodothermia</taxon>
        <taxon>Rhodothermales</taxon>
        <taxon>Rubricoccaceae</taxon>
        <taxon>Rubricoccus</taxon>
    </lineage>
</organism>
<dbReference type="RefSeq" id="WP_094551825.1">
    <property type="nucleotide sequence ID" value="NZ_MQWB01000011.1"/>
</dbReference>
<evidence type="ECO:0000259" key="2">
    <source>
        <dbReference type="Pfam" id="PF18962"/>
    </source>
</evidence>
<keyword evidence="1" id="KW-0732">Signal</keyword>
<dbReference type="InParanoid" id="A0A259TUS4"/>
<dbReference type="EMBL" id="MQWB01000011">
    <property type="protein sequence ID" value="OZC01324.1"/>
    <property type="molecule type" value="Genomic_DNA"/>
</dbReference>
<dbReference type="Gene3D" id="2.60.40.4070">
    <property type="match status" value="1"/>
</dbReference>